<protein>
    <submittedName>
        <fullName evidence="1">Uncharacterized protein</fullName>
    </submittedName>
</protein>
<organism evidence="1 2">
    <name type="scientific">Corallococcus exiguus</name>
    <dbReference type="NCBI Taxonomy" id="83462"/>
    <lineage>
        <taxon>Bacteria</taxon>
        <taxon>Pseudomonadati</taxon>
        <taxon>Myxococcota</taxon>
        <taxon>Myxococcia</taxon>
        <taxon>Myxococcales</taxon>
        <taxon>Cystobacterineae</taxon>
        <taxon>Myxococcaceae</taxon>
        <taxon>Corallococcus</taxon>
    </lineage>
</organism>
<reference evidence="1 2" key="1">
    <citation type="submission" date="2020-01" db="EMBL/GenBank/DDBJ databases">
        <title>The draft genome sequence of Corallococcus exiguus DSM 14696.</title>
        <authorList>
            <person name="Zhang X."/>
            <person name="Zhu H."/>
        </authorList>
    </citation>
    <scope>NUCLEOTIDE SEQUENCE [LARGE SCALE GENOMIC DNA]</scope>
    <source>
        <strain evidence="1 2">DSM 14696</strain>
    </source>
</reference>
<name>A0A7X4YFE7_9BACT</name>
<keyword evidence="2" id="KW-1185">Reference proteome</keyword>
<evidence type="ECO:0000313" key="2">
    <source>
        <dbReference type="Proteomes" id="UP000537825"/>
    </source>
</evidence>
<dbReference type="RefSeq" id="WP_139921108.1">
    <property type="nucleotide sequence ID" value="NZ_CBCSLE010000001.1"/>
</dbReference>
<gene>
    <name evidence="1" type="ORF">GTZ93_31910</name>
</gene>
<proteinExistence type="predicted"/>
<accession>A0A7X4YFE7</accession>
<dbReference type="AlphaFoldDB" id="A0A7X4YFE7"/>
<dbReference type="EMBL" id="JAAAPK010000010">
    <property type="protein sequence ID" value="NBC44420.1"/>
    <property type="molecule type" value="Genomic_DNA"/>
</dbReference>
<sequence>MIRTHIAEACEARDLALLDAVVFVIRTQGPLTRANHLEAWRGVLGDPEVIDPRRELLADRLARRTAAPLEGDAFFASLRVRLPDVPNRLLAYGLALRAATAHGGHPGPAQLPLAQLCRELGLTQAQARDMRLGIMDGMSPVALAAEPAHPRHARVLEAVLLAAGMEAHLTEAETLALEASREDTSFLQELTGQLLRRIAFGSQVASPLEALCQRLTDIALAPATLAQRWGTLRLAYCFSHAVGHDLGQQLLLDLLQELLHLGTVEAARATARESART</sequence>
<evidence type="ECO:0000313" key="1">
    <source>
        <dbReference type="EMBL" id="NBC44420.1"/>
    </source>
</evidence>
<comment type="caution">
    <text evidence="1">The sequence shown here is derived from an EMBL/GenBank/DDBJ whole genome shotgun (WGS) entry which is preliminary data.</text>
</comment>
<dbReference type="Proteomes" id="UP000537825">
    <property type="component" value="Unassembled WGS sequence"/>
</dbReference>